<dbReference type="AlphaFoldDB" id="A0AAP0QQ23"/>
<name>A0AAP0QQ23_9ROSI</name>
<gene>
    <name evidence="1" type="ORF">WN944_000122</name>
</gene>
<comment type="caution">
    <text evidence="1">The sequence shown here is derived from an EMBL/GenBank/DDBJ whole genome shotgun (WGS) entry which is preliminary data.</text>
</comment>
<dbReference type="EMBL" id="JBCGBO010000004">
    <property type="protein sequence ID" value="KAK9207775.1"/>
    <property type="molecule type" value="Genomic_DNA"/>
</dbReference>
<sequence>MANKPGLGKTQIIRSELNPAWILNNAESGSNILNPDKSGSGSGFRATNLHSDATMTACKERRNSWKVWYPLWCQFEEAMKKVKEVCGELQGLQESQGERAYTSTNQPEICGCVLL</sequence>
<organism evidence="1 2">
    <name type="scientific">Citrus x changshan-huyou</name>
    <dbReference type="NCBI Taxonomy" id="2935761"/>
    <lineage>
        <taxon>Eukaryota</taxon>
        <taxon>Viridiplantae</taxon>
        <taxon>Streptophyta</taxon>
        <taxon>Embryophyta</taxon>
        <taxon>Tracheophyta</taxon>
        <taxon>Spermatophyta</taxon>
        <taxon>Magnoliopsida</taxon>
        <taxon>eudicotyledons</taxon>
        <taxon>Gunneridae</taxon>
        <taxon>Pentapetalae</taxon>
        <taxon>rosids</taxon>
        <taxon>malvids</taxon>
        <taxon>Sapindales</taxon>
        <taxon>Rutaceae</taxon>
        <taxon>Aurantioideae</taxon>
        <taxon>Citrus</taxon>
    </lineage>
</organism>
<evidence type="ECO:0000313" key="2">
    <source>
        <dbReference type="Proteomes" id="UP001428341"/>
    </source>
</evidence>
<accession>A0AAP0QQ23</accession>
<reference evidence="1 2" key="1">
    <citation type="submission" date="2024-05" db="EMBL/GenBank/DDBJ databases">
        <title>Haplotype-resolved chromosome-level genome assembly of Huyou (Citrus changshanensis).</title>
        <authorList>
            <person name="Miao C."/>
            <person name="Chen W."/>
            <person name="Wu Y."/>
            <person name="Wang L."/>
            <person name="Zhao S."/>
            <person name="Grierson D."/>
            <person name="Xu C."/>
            <person name="Chen K."/>
        </authorList>
    </citation>
    <scope>NUCLEOTIDE SEQUENCE [LARGE SCALE GENOMIC DNA]</scope>
    <source>
        <strain evidence="1">01-14</strain>
        <tissue evidence="1">Leaf</tissue>
    </source>
</reference>
<keyword evidence="2" id="KW-1185">Reference proteome</keyword>
<evidence type="ECO:0000313" key="1">
    <source>
        <dbReference type="EMBL" id="KAK9207775.1"/>
    </source>
</evidence>
<proteinExistence type="predicted"/>
<protein>
    <submittedName>
        <fullName evidence="1">Uncharacterized protein</fullName>
    </submittedName>
</protein>
<dbReference type="Proteomes" id="UP001428341">
    <property type="component" value="Unassembled WGS sequence"/>
</dbReference>